<evidence type="ECO:0000256" key="1">
    <source>
        <dbReference type="SAM" id="SignalP"/>
    </source>
</evidence>
<name>A0A1U9KPA6_9PROT</name>
<protein>
    <recommendedName>
        <fullName evidence="2">DUF4440 domain-containing protein</fullName>
    </recommendedName>
</protein>
<dbReference type="Pfam" id="PF14534">
    <property type="entry name" value="DUF4440"/>
    <property type="match status" value="1"/>
</dbReference>
<proteinExistence type="predicted"/>
<dbReference type="InterPro" id="IPR027843">
    <property type="entry name" value="DUF4440"/>
</dbReference>
<organism evidence="3 4">
    <name type="scientific">Neoasaia chiangmaiensis</name>
    <dbReference type="NCBI Taxonomy" id="320497"/>
    <lineage>
        <taxon>Bacteria</taxon>
        <taxon>Pseudomonadati</taxon>
        <taxon>Pseudomonadota</taxon>
        <taxon>Alphaproteobacteria</taxon>
        <taxon>Acetobacterales</taxon>
        <taxon>Acetobacteraceae</taxon>
        <taxon>Neoasaia</taxon>
    </lineage>
</organism>
<dbReference type="EMBL" id="CP014691">
    <property type="protein sequence ID" value="AQS87634.1"/>
    <property type="molecule type" value="Genomic_DNA"/>
</dbReference>
<dbReference type="Proteomes" id="UP000188604">
    <property type="component" value="Chromosome"/>
</dbReference>
<feature type="signal peptide" evidence="1">
    <location>
        <begin position="1"/>
        <end position="22"/>
    </location>
</feature>
<dbReference type="SUPFAM" id="SSF54427">
    <property type="entry name" value="NTF2-like"/>
    <property type="match status" value="1"/>
</dbReference>
<accession>A0A1U9KPA6</accession>
<dbReference type="InterPro" id="IPR032710">
    <property type="entry name" value="NTF2-like_dom_sf"/>
</dbReference>
<feature type="domain" description="DUF4440" evidence="2">
    <location>
        <begin position="33"/>
        <end position="136"/>
    </location>
</feature>
<dbReference type="KEGG" id="nch:A0U93_06445"/>
<reference evidence="3 4" key="1">
    <citation type="submission" date="2016-03" db="EMBL/GenBank/DDBJ databases">
        <title>Acetic acid bacteria sequencing.</title>
        <authorList>
            <person name="Brandt J."/>
            <person name="Jakob F."/>
            <person name="Vogel R.F."/>
        </authorList>
    </citation>
    <scope>NUCLEOTIDE SEQUENCE [LARGE SCALE GENOMIC DNA]</scope>
    <source>
        <strain evidence="3 4">NBRC 101099</strain>
    </source>
</reference>
<evidence type="ECO:0000313" key="4">
    <source>
        <dbReference type="Proteomes" id="UP000188604"/>
    </source>
</evidence>
<dbReference type="AlphaFoldDB" id="A0A1U9KPA6"/>
<keyword evidence="1" id="KW-0732">Signal</keyword>
<evidence type="ECO:0000259" key="2">
    <source>
        <dbReference type="Pfam" id="PF14534"/>
    </source>
</evidence>
<evidence type="ECO:0000313" key="3">
    <source>
        <dbReference type="EMBL" id="AQS87634.1"/>
    </source>
</evidence>
<gene>
    <name evidence="3" type="ORF">A0U93_06445</name>
</gene>
<feature type="chain" id="PRO_5012346472" description="DUF4440 domain-containing protein" evidence="1">
    <location>
        <begin position="23"/>
        <end position="151"/>
    </location>
</feature>
<dbReference type="RefSeq" id="WP_169852708.1">
    <property type="nucleotide sequence ID" value="NZ_BJXS01000002.1"/>
</dbReference>
<sequence>MAIRKKLAGLMSVSACALPAHAGTPAPSQAIDVVHQFLQAEVAFEPDKMALLMASDYTEISPVGDVDKRADVLRFYEPRGKVPASVALSMPSVVPYGHIDLVTVRLAFDLTLEGRIIHRSMIASFILRREGGVWLIEHAQYTPYHSGRHAE</sequence>
<dbReference type="Gene3D" id="3.10.450.50">
    <property type="match status" value="1"/>
</dbReference>
<keyword evidence="4" id="KW-1185">Reference proteome</keyword>